<dbReference type="EMBL" id="BBNR01000018">
    <property type="protein sequence ID" value="GAL68331.1"/>
    <property type="molecule type" value="Genomic_DNA"/>
</dbReference>
<evidence type="ECO:0000313" key="3">
    <source>
        <dbReference type="EMBL" id="GAL68331.1"/>
    </source>
</evidence>
<dbReference type="PROSITE" id="PS52050">
    <property type="entry name" value="WYL"/>
    <property type="match status" value="1"/>
</dbReference>
<dbReference type="eggNOG" id="COG2378">
    <property type="taxonomic scope" value="Bacteria"/>
</dbReference>
<reference evidence="6" key="1">
    <citation type="journal article" date="2014" name="Genome Announc.">
        <title>Draft Genome Sequence of Marine Flavobacterium Jejuia pallidilutea Strain 11shimoA1 and Pigmentation Mutants.</title>
        <authorList>
            <person name="Takatani N."/>
            <person name="Nakanishi M."/>
            <person name="Meirelles P."/>
            <person name="Mino S."/>
            <person name="Suda W."/>
            <person name="Oshima K."/>
            <person name="Hattori M."/>
            <person name="Ohkuma M."/>
            <person name="Hosokawa M."/>
            <person name="Miyashita K."/>
            <person name="Thompson F.L."/>
            <person name="Niwa A."/>
            <person name="Sawabe T."/>
            <person name="Sawabe T."/>
        </authorList>
    </citation>
    <scope>NUCLEOTIDE SEQUENCE [LARGE SCALE GENOMIC DNA]</scope>
    <source>
        <strain evidence="6">JCM 19538</strain>
    </source>
</reference>
<evidence type="ECO:0000313" key="4">
    <source>
        <dbReference type="EMBL" id="GAL88848.1"/>
    </source>
</evidence>
<sequence length="343" mass="39791">MFTETNVMSTNKHAIIRYQTLDKCFRNTGKRYYIEDLLEACNTAIFEFDPNSEGIKKRQLYDDIRFMESSQGFSIPLEKIKDGRRAFYQYKDSSFSINNQPLNEAEAEQLKSAMLVLGRFKGLPQFEWVNELLPKLDQTFNLSKTDQEIISFDTNIYVMGVEYIAPLFSAIQNKQALNVTYQSFNSTEQQTFVFHPYHIKQYNNRWFVFGKNNAYNNLTNLALDRIKAIEHASYKYDKSVMVDFEVYFEDIIGVTKPADVLPIKIILKAASQLAPYIKTKPIHGSQKKIEETNTSFTFSIEVIPNYELHKMILSFGDGIQVIEPPTLREAIKEELAVTLKNYD</sequence>
<evidence type="ECO:0000259" key="2">
    <source>
        <dbReference type="Pfam" id="PF25583"/>
    </source>
</evidence>
<name>A0A090VUD4_9FLAO</name>
<feature type="domain" description="WCX" evidence="2">
    <location>
        <begin position="262"/>
        <end position="336"/>
    </location>
</feature>
<dbReference type="Proteomes" id="UP000029641">
    <property type="component" value="Unassembled WGS sequence"/>
</dbReference>
<dbReference type="PANTHER" id="PTHR34580">
    <property type="match status" value="1"/>
</dbReference>
<accession>A0A090VUD4</accession>
<dbReference type="InterPro" id="IPR026881">
    <property type="entry name" value="WYL_dom"/>
</dbReference>
<gene>
    <name evidence="3" type="ORF">JCM19301_271</name>
    <name evidence="4" type="ORF">JCM19538_1837</name>
</gene>
<dbReference type="EMBL" id="BBNY01000005">
    <property type="protein sequence ID" value="GAL88848.1"/>
    <property type="molecule type" value="Genomic_DNA"/>
</dbReference>
<evidence type="ECO:0000313" key="5">
    <source>
        <dbReference type="Proteomes" id="UP000029641"/>
    </source>
</evidence>
<feature type="domain" description="WYL" evidence="1">
    <location>
        <begin position="163"/>
        <end position="230"/>
    </location>
</feature>
<comment type="caution">
    <text evidence="3">The sequence shown here is derived from an EMBL/GenBank/DDBJ whole genome shotgun (WGS) entry which is preliminary data.</text>
</comment>
<dbReference type="RefSeq" id="WP_235420510.1">
    <property type="nucleotide sequence ID" value="NZ_BBNR01000018.1"/>
</dbReference>
<dbReference type="PANTHER" id="PTHR34580:SF9">
    <property type="entry name" value="SLL5097 PROTEIN"/>
    <property type="match status" value="1"/>
</dbReference>
<organism evidence="3 5">
    <name type="scientific">Jejuia pallidilutea</name>
    <dbReference type="NCBI Taxonomy" id="504487"/>
    <lineage>
        <taxon>Bacteria</taxon>
        <taxon>Pseudomonadati</taxon>
        <taxon>Bacteroidota</taxon>
        <taxon>Flavobacteriia</taxon>
        <taxon>Flavobacteriales</taxon>
        <taxon>Flavobacteriaceae</taxon>
        <taxon>Jejuia</taxon>
    </lineage>
</organism>
<dbReference type="STRING" id="504487.JCM19538_1837"/>
<evidence type="ECO:0000259" key="1">
    <source>
        <dbReference type="Pfam" id="PF13280"/>
    </source>
</evidence>
<dbReference type="InterPro" id="IPR051534">
    <property type="entry name" value="CBASS_pafABC_assoc_protein"/>
</dbReference>
<protein>
    <submittedName>
        <fullName evidence="3">Putative transcriptional regulator</fullName>
    </submittedName>
</protein>
<evidence type="ECO:0000313" key="6">
    <source>
        <dbReference type="Proteomes" id="UP000030184"/>
    </source>
</evidence>
<dbReference type="Pfam" id="PF13280">
    <property type="entry name" value="WYL"/>
    <property type="match status" value="1"/>
</dbReference>
<dbReference type="Pfam" id="PF25583">
    <property type="entry name" value="WCX"/>
    <property type="match status" value="1"/>
</dbReference>
<dbReference type="InterPro" id="IPR057727">
    <property type="entry name" value="WCX_dom"/>
</dbReference>
<dbReference type="AlphaFoldDB" id="A0A090VUD4"/>
<keyword evidence="6" id="KW-1185">Reference proteome</keyword>
<dbReference type="Proteomes" id="UP000030184">
    <property type="component" value="Unassembled WGS sequence"/>
</dbReference>
<proteinExistence type="predicted"/>